<dbReference type="PRINTS" id="PR00411">
    <property type="entry name" value="PNDRDTASEI"/>
</dbReference>
<dbReference type="Proteomes" id="UP000479241">
    <property type="component" value="Unassembled WGS sequence"/>
</dbReference>
<organism evidence="2 3">
    <name type="scientific">Blastococcus saxobsidens</name>
    <dbReference type="NCBI Taxonomy" id="138336"/>
    <lineage>
        <taxon>Bacteria</taxon>
        <taxon>Bacillati</taxon>
        <taxon>Actinomycetota</taxon>
        <taxon>Actinomycetes</taxon>
        <taxon>Geodermatophilales</taxon>
        <taxon>Geodermatophilaceae</taxon>
        <taxon>Blastococcus</taxon>
    </lineage>
</organism>
<protein>
    <submittedName>
        <fullName evidence="2">MSMEG_0569 family flavin-dependent oxidoreductase</fullName>
    </submittedName>
</protein>
<dbReference type="GO" id="GO:0050660">
    <property type="term" value="F:flavin adenine dinucleotide binding"/>
    <property type="evidence" value="ECO:0007669"/>
    <property type="project" value="TreeGrafter"/>
</dbReference>
<dbReference type="NCBIfam" id="TIGR04046">
    <property type="entry name" value="MSMEG_0569_nitr"/>
    <property type="match status" value="1"/>
</dbReference>
<dbReference type="PANTHER" id="PTHR43539">
    <property type="entry name" value="FLAVIN-BINDING MONOOXYGENASE-LIKE PROTEIN (AFU_ORTHOLOGUE AFUA_4G09220)"/>
    <property type="match status" value="1"/>
</dbReference>
<dbReference type="Gene3D" id="3.50.50.60">
    <property type="entry name" value="FAD/NAD(P)-binding domain"/>
    <property type="match status" value="2"/>
</dbReference>
<evidence type="ECO:0000313" key="2">
    <source>
        <dbReference type="EMBL" id="NEK85099.1"/>
    </source>
</evidence>
<accession>A0A6L9W071</accession>
<dbReference type="InterPro" id="IPR024000">
    <property type="entry name" value="CHP04046_FMN-dependent"/>
</dbReference>
<evidence type="ECO:0000313" key="3">
    <source>
        <dbReference type="Proteomes" id="UP000479241"/>
    </source>
</evidence>
<dbReference type="GO" id="GO:0004497">
    <property type="term" value="F:monooxygenase activity"/>
    <property type="evidence" value="ECO:0007669"/>
    <property type="project" value="TreeGrafter"/>
</dbReference>
<proteinExistence type="predicted"/>
<dbReference type="AlphaFoldDB" id="A0A6L9W071"/>
<name>A0A6L9W071_9ACTN</name>
<gene>
    <name evidence="2" type="ORF">GCU60_04885</name>
</gene>
<comment type="caution">
    <text evidence="2">The sequence shown here is derived from an EMBL/GenBank/DDBJ whole genome shotgun (WGS) entry which is preliminary data.</text>
</comment>
<sequence>MTLPSTAPSRSRALPARVPVAVVGGGQAGLSISWHLVQRGIEHVVLERHTIAHEWQHARWDSFCLVTPNWQCRLPGWPYRGEDPDGFMLKDEVVEYVRDYAASFRPPVHEGVAVTKLTPSTDGGYTLTTSAGQIAADQVVLAVGGYHLPVVPPYATALPDTVVQVHSQQYRSPGRLPAGDVLVVGTGQSGAQIAEDLHLAGRRVHLAVGSAPRIARRYRGRDMVDWLHDMGHYDMPVEQHRDGEAARMGTNHYVTGRDGGRDIDLRRFALEGMQLYGPLTGVRGGRFTFAPELTANLDRADRVDDNAKDLVDAHIERTGADAPAEPRYTPVWAPQTEPESLDVDRIAAVVWAIGFRADWSWVKVPVFDGAGYPTHARGVTAAPGMYVLGLPWLHTWGSGRFAGIARDAEFLADRITELTSAGAPTGLSRTLAVAAASSAARIA</sequence>
<dbReference type="EMBL" id="JAAGWG010000006">
    <property type="protein sequence ID" value="NEK85099.1"/>
    <property type="molecule type" value="Genomic_DNA"/>
</dbReference>
<dbReference type="InterPro" id="IPR050982">
    <property type="entry name" value="Auxin_biosynth/cation_transpt"/>
</dbReference>
<evidence type="ECO:0000256" key="1">
    <source>
        <dbReference type="ARBA" id="ARBA00023002"/>
    </source>
</evidence>
<dbReference type="Pfam" id="PF13738">
    <property type="entry name" value="Pyr_redox_3"/>
    <property type="match status" value="1"/>
</dbReference>
<dbReference type="InterPro" id="IPR036188">
    <property type="entry name" value="FAD/NAD-bd_sf"/>
</dbReference>
<reference evidence="2 3" key="1">
    <citation type="submission" date="2019-12" db="EMBL/GenBank/DDBJ databases">
        <title>the WGS of Blastococcus saxobsidens 67B17.</title>
        <authorList>
            <person name="Jiang Z."/>
        </authorList>
    </citation>
    <scope>NUCLEOTIDE SEQUENCE [LARGE SCALE GENOMIC DNA]</scope>
    <source>
        <strain evidence="2 3">67B17</strain>
    </source>
</reference>
<keyword evidence="1" id="KW-0560">Oxidoreductase</keyword>
<dbReference type="PANTHER" id="PTHR43539:SF78">
    <property type="entry name" value="FLAVIN-CONTAINING MONOOXYGENASE"/>
    <property type="match status" value="1"/>
</dbReference>
<dbReference type="SUPFAM" id="SSF51905">
    <property type="entry name" value="FAD/NAD(P)-binding domain"/>
    <property type="match status" value="1"/>
</dbReference>